<dbReference type="SMART" id="SM01043">
    <property type="entry name" value="BTAD"/>
    <property type="match status" value="1"/>
</dbReference>
<accession>A0A2P8DQA2</accession>
<dbReference type="Gene3D" id="3.40.50.300">
    <property type="entry name" value="P-loop containing nucleotide triphosphate hydrolases"/>
    <property type="match status" value="1"/>
</dbReference>
<dbReference type="InterPro" id="IPR001867">
    <property type="entry name" value="OmpR/PhoB-type_DNA-bd"/>
</dbReference>
<feature type="domain" description="OmpR/PhoB-type" evidence="7">
    <location>
        <begin position="10"/>
        <end position="106"/>
    </location>
</feature>
<dbReference type="AlphaFoldDB" id="A0A2P8DQA2"/>
<keyword evidence="3 5" id="KW-0238">DNA-binding</keyword>
<keyword evidence="2" id="KW-0805">Transcription regulation</keyword>
<dbReference type="Pfam" id="PF03704">
    <property type="entry name" value="BTAD"/>
    <property type="match status" value="1"/>
</dbReference>
<dbReference type="Gene3D" id="1.10.8.430">
    <property type="entry name" value="Helical domain of apoptotic protease-activating factors"/>
    <property type="match status" value="1"/>
</dbReference>
<dbReference type="SUPFAM" id="SSF52540">
    <property type="entry name" value="P-loop containing nucleoside triphosphate hydrolases"/>
    <property type="match status" value="1"/>
</dbReference>
<dbReference type="InterPro" id="IPR011990">
    <property type="entry name" value="TPR-like_helical_dom_sf"/>
</dbReference>
<dbReference type="Pfam" id="PF13401">
    <property type="entry name" value="AAA_22"/>
    <property type="match status" value="1"/>
</dbReference>
<proteinExistence type="inferred from homology"/>
<dbReference type="GO" id="GO:0043531">
    <property type="term" value="F:ADP binding"/>
    <property type="evidence" value="ECO:0007669"/>
    <property type="project" value="InterPro"/>
</dbReference>
<dbReference type="InterPro" id="IPR005158">
    <property type="entry name" value="BTAD"/>
</dbReference>
<dbReference type="GO" id="GO:0000160">
    <property type="term" value="P:phosphorelay signal transduction system"/>
    <property type="evidence" value="ECO:0007669"/>
    <property type="project" value="InterPro"/>
</dbReference>
<keyword evidence="4" id="KW-0804">Transcription</keyword>
<evidence type="ECO:0000256" key="4">
    <source>
        <dbReference type="ARBA" id="ARBA00023163"/>
    </source>
</evidence>
<dbReference type="Gene3D" id="1.25.40.10">
    <property type="entry name" value="Tetratricopeptide repeat domain"/>
    <property type="match status" value="3"/>
</dbReference>
<organism evidence="8 9">
    <name type="scientific">Murinocardiopsis flavida</name>
    <dbReference type="NCBI Taxonomy" id="645275"/>
    <lineage>
        <taxon>Bacteria</taxon>
        <taxon>Bacillati</taxon>
        <taxon>Actinomycetota</taxon>
        <taxon>Actinomycetes</taxon>
        <taxon>Streptosporangiales</taxon>
        <taxon>Nocardiopsidaceae</taxon>
        <taxon>Murinocardiopsis</taxon>
    </lineage>
</organism>
<evidence type="ECO:0000256" key="2">
    <source>
        <dbReference type="ARBA" id="ARBA00023015"/>
    </source>
</evidence>
<sequence>MCFRTLPLCHRGLAIVRLVKFRVLGPVSAWGSGGRIPVGGPRQQCVLGTLLVELGKEVTAERLTELLWGEDPPRTSRSIIHVQISHLRRAFPSLIQTSAGGYVAVADPDDVDLHRFRRLVGAAHASADLAAAYSLWDEALSVWEGRPFSGIGSDRLWYALCLPLIEEHWNALTSWAESAFELGRYGTIAERLTSTVYEEPLRERLSFLLIAALYRNGDRAAAMSAYHSLRERLADELGVDPGPEIVALYQEMLSEPDRQEAPQPPVQRPRAALGTGEPVRNDLPRDIPDFAGREADLAWLLDVAADDSDQAVVRVVTGPGGAGKTTLAVHAAHRLAARYPDGVLFIDLYGFAVEREPLSAAAALGRLLRAIGVEPDAVPDSTDERAALWRALLAGRRTLIVLDNAVGFNQVDPLLAATPGSLTLITTRHDLPGLNGVGHLSLGMLDESAAVALFTAVIGADRVAGEEDAALAVARLCGGLPLALRIVAGRMATRPRWTFAHAARRLSEEHLRMRELEADGRSVRAIFELSFQTLTGPQREVFLTLGMMIGSSIDLYGAAALLDMRPDDADDAVQELVSVCLIEEKGVDLYRFHDLLGVYARERALAELPAGTVADARRRLSGHYLATAQRASDWLGWRRHEDAADRTPDSRYDDDPVPNRDRAISWFDTHQQNLASVVDHFAEHDDSERAWRMADSLWRYYAFNGQTDLWYATHEKALAASRAQSNDIGRAVTLVGLGIANCLSGRFALAVRNLQEARRVFVGVGDREGEIRVLANLGMVYEREGRFRDALDVLGEVVEHSVATGDRLLETQHRANLAMLFQVQGDTAQTVTNCEIVLDTGGDERYAEHWALASRTLGEIKGAQGEAAESLRHLEYALVLFDRLGNQTGEIYTRNSIAVTLRESGDLDAAIEAHRYALELGEKTAQHSADAQIRNALAATYERAGRVSDARSSYEHALRLAHERGERYAEAAARFGLALLPDTGAADAAALLTRAAETFAALGVPEADRARAELDRRTVSS</sequence>
<dbReference type="Pfam" id="PF13424">
    <property type="entry name" value="TPR_12"/>
    <property type="match status" value="2"/>
</dbReference>
<dbReference type="PANTHER" id="PTHR35807">
    <property type="entry name" value="TRANSCRIPTIONAL REGULATOR REDD-RELATED"/>
    <property type="match status" value="1"/>
</dbReference>
<dbReference type="SUPFAM" id="SSF46894">
    <property type="entry name" value="C-terminal effector domain of the bipartite response regulators"/>
    <property type="match status" value="1"/>
</dbReference>
<feature type="region of interest" description="Disordered" evidence="6">
    <location>
        <begin position="256"/>
        <end position="283"/>
    </location>
</feature>
<dbReference type="CDD" id="cd15831">
    <property type="entry name" value="BTAD"/>
    <property type="match status" value="1"/>
</dbReference>
<dbReference type="GO" id="GO:0006355">
    <property type="term" value="P:regulation of DNA-templated transcription"/>
    <property type="evidence" value="ECO:0007669"/>
    <property type="project" value="InterPro"/>
</dbReference>
<dbReference type="InterPro" id="IPR042197">
    <property type="entry name" value="Apaf_helical"/>
</dbReference>
<dbReference type="SUPFAM" id="SSF48452">
    <property type="entry name" value="TPR-like"/>
    <property type="match status" value="2"/>
</dbReference>
<dbReference type="PANTHER" id="PTHR35807:SF1">
    <property type="entry name" value="TRANSCRIPTIONAL REGULATOR REDD"/>
    <property type="match status" value="1"/>
</dbReference>
<comment type="similarity">
    <text evidence="1">Belongs to the AfsR/DnrI/RedD regulatory family.</text>
</comment>
<evidence type="ECO:0000256" key="1">
    <source>
        <dbReference type="ARBA" id="ARBA00005820"/>
    </source>
</evidence>
<dbReference type="InterPro" id="IPR016032">
    <property type="entry name" value="Sig_transdc_resp-reg_C-effctor"/>
</dbReference>
<dbReference type="SMART" id="SM00862">
    <property type="entry name" value="Trans_reg_C"/>
    <property type="match status" value="1"/>
</dbReference>
<dbReference type="Gene3D" id="1.10.10.10">
    <property type="entry name" value="Winged helix-like DNA-binding domain superfamily/Winged helix DNA-binding domain"/>
    <property type="match status" value="1"/>
</dbReference>
<reference evidence="8 9" key="1">
    <citation type="submission" date="2018-03" db="EMBL/GenBank/DDBJ databases">
        <title>Genomic Encyclopedia of Archaeal and Bacterial Type Strains, Phase II (KMG-II): from individual species to whole genera.</title>
        <authorList>
            <person name="Goeker M."/>
        </authorList>
    </citation>
    <scope>NUCLEOTIDE SEQUENCE [LARGE SCALE GENOMIC DNA]</scope>
    <source>
        <strain evidence="8 9">DSM 45312</strain>
    </source>
</reference>
<dbReference type="GO" id="GO:0003677">
    <property type="term" value="F:DNA binding"/>
    <property type="evidence" value="ECO:0007669"/>
    <property type="project" value="UniProtKB-UniRule"/>
</dbReference>
<keyword evidence="9" id="KW-1185">Reference proteome</keyword>
<name>A0A2P8DQA2_9ACTN</name>
<comment type="caution">
    <text evidence="8">The sequence shown here is derived from an EMBL/GenBank/DDBJ whole genome shotgun (WGS) entry which is preliminary data.</text>
</comment>
<evidence type="ECO:0000256" key="6">
    <source>
        <dbReference type="SAM" id="MobiDB-lite"/>
    </source>
</evidence>
<dbReference type="SMART" id="SM00028">
    <property type="entry name" value="TPR"/>
    <property type="match status" value="6"/>
</dbReference>
<evidence type="ECO:0000313" key="9">
    <source>
        <dbReference type="Proteomes" id="UP000240542"/>
    </source>
</evidence>
<dbReference type="InterPro" id="IPR027417">
    <property type="entry name" value="P-loop_NTPase"/>
</dbReference>
<evidence type="ECO:0000313" key="8">
    <source>
        <dbReference type="EMBL" id="PSK99374.1"/>
    </source>
</evidence>
<evidence type="ECO:0000256" key="3">
    <source>
        <dbReference type="ARBA" id="ARBA00023125"/>
    </source>
</evidence>
<dbReference type="Proteomes" id="UP000240542">
    <property type="component" value="Unassembled WGS sequence"/>
</dbReference>
<dbReference type="InterPro" id="IPR051677">
    <property type="entry name" value="AfsR-DnrI-RedD_regulator"/>
</dbReference>
<protein>
    <submittedName>
        <fullName evidence="8">DNA-binding SARP family transcriptional activator</fullName>
    </submittedName>
</protein>
<dbReference type="EMBL" id="PYGA01000003">
    <property type="protein sequence ID" value="PSK99374.1"/>
    <property type="molecule type" value="Genomic_DNA"/>
</dbReference>
<dbReference type="PRINTS" id="PR00364">
    <property type="entry name" value="DISEASERSIST"/>
</dbReference>
<gene>
    <name evidence="8" type="ORF">CLV63_10397</name>
</gene>
<dbReference type="PROSITE" id="PS51755">
    <property type="entry name" value="OMPR_PHOB"/>
    <property type="match status" value="1"/>
</dbReference>
<dbReference type="InterPro" id="IPR049945">
    <property type="entry name" value="AAA_22"/>
</dbReference>
<feature type="DNA-binding region" description="OmpR/PhoB-type" evidence="5">
    <location>
        <begin position="10"/>
        <end position="106"/>
    </location>
</feature>
<evidence type="ECO:0000256" key="5">
    <source>
        <dbReference type="PROSITE-ProRule" id="PRU01091"/>
    </source>
</evidence>
<dbReference type="InterPro" id="IPR019734">
    <property type="entry name" value="TPR_rpt"/>
</dbReference>
<dbReference type="InterPro" id="IPR036388">
    <property type="entry name" value="WH-like_DNA-bd_sf"/>
</dbReference>
<evidence type="ECO:0000259" key="7">
    <source>
        <dbReference type="PROSITE" id="PS51755"/>
    </source>
</evidence>